<dbReference type="InterPro" id="IPR044830">
    <property type="entry name" value="HD-Zip_III"/>
</dbReference>
<dbReference type="PANTHER" id="PTHR45950">
    <property type="entry name" value="HOMEOBOX-LEUCINE ZIPPER PROTEIN ATHB-14"/>
    <property type="match status" value="1"/>
</dbReference>
<evidence type="ECO:0000313" key="2">
    <source>
        <dbReference type="Proteomes" id="UP001642360"/>
    </source>
</evidence>
<reference evidence="1 2" key="1">
    <citation type="submission" date="2024-02" db="EMBL/GenBank/DDBJ databases">
        <authorList>
            <person name="Vignale AGUSTIN F."/>
            <person name="Sosa J E."/>
            <person name="Modenutti C."/>
        </authorList>
    </citation>
    <scope>NUCLEOTIDE SEQUENCE [LARGE SCALE GENOMIC DNA]</scope>
</reference>
<proteinExistence type="predicted"/>
<protein>
    <submittedName>
        <fullName evidence="1">Uncharacterized protein</fullName>
    </submittedName>
</protein>
<gene>
    <name evidence="1" type="ORF">ILEXP_LOCUS39061</name>
</gene>
<keyword evidence="2" id="KW-1185">Reference proteome</keyword>
<name>A0ABC8TJH4_9AQUA</name>
<comment type="caution">
    <text evidence="1">The sequence shown here is derived from an EMBL/GenBank/DDBJ whole genome shotgun (WGS) entry which is preliminary data.</text>
</comment>
<accession>A0ABC8TJH4</accession>
<dbReference type="Proteomes" id="UP001642360">
    <property type="component" value="Unassembled WGS sequence"/>
</dbReference>
<dbReference type="EMBL" id="CAUOFW020005325">
    <property type="protein sequence ID" value="CAK9169607.1"/>
    <property type="molecule type" value="Genomic_DNA"/>
</dbReference>
<evidence type="ECO:0000313" key="1">
    <source>
        <dbReference type="EMBL" id="CAK9169607.1"/>
    </source>
</evidence>
<organism evidence="1 2">
    <name type="scientific">Ilex paraguariensis</name>
    <name type="common">yerba mate</name>
    <dbReference type="NCBI Taxonomy" id="185542"/>
    <lineage>
        <taxon>Eukaryota</taxon>
        <taxon>Viridiplantae</taxon>
        <taxon>Streptophyta</taxon>
        <taxon>Embryophyta</taxon>
        <taxon>Tracheophyta</taxon>
        <taxon>Spermatophyta</taxon>
        <taxon>Magnoliopsida</taxon>
        <taxon>eudicotyledons</taxon>
        <taxon>Gunneridae</taxon>
        <taxon>Pentapetalae</taxon>
        <taxon>asterids</taxon>
        <taxon>campanulids</taxon>
        <taxon>Aquifoliales</taxon>
        <taxon>Aquifoliaceae</taxon>
        <taxon>Ilex</taxon>
    </lineage>
</organism>
<dbReference type="PANTHER" id="PTHR45950:SF10">
    <property type="entry name" value="HOMEOBOX-LEUCINE ZIPPER PROTEIN REVOLUTA"/>
    <property type="match status" value="1"/>
</dbReference>
<sequence>MAKEMSGKLKCTLGKQPSVLRDLSQKLSRGFNDAINSFSDDGWSLVDYDAAEDLIICVNSTKKFGTDSNYNDALPLSGGILCVKSSMVLQFLREHRTEWADFRVDAHSAALLKAGSCAFSGPGSSHFSDTGMLLGLTVNNDEILEIIRLEDHALHRKDAFLQNIYLLQLCNGVEENSVGVCSELIFAPIEERLPHDAVLLSSGFRILSLGSSRVSEKYSILCSISSASKLARC</sequence>
<dbReference type="AlphaFoldDB" id="A0ABC8TJH4"/>